<gene>
    <name evidence="1" type="ORF">DW265_10085</name>
</gene>
<name>A0A414STF5_9FIRM</name>
<dbReference type="AlphaFoldDB" id="A0A414STF5"/>
<sequence>MKNRIGKVMMISATMMMMVTGCKDTTKNSEDTAKSNDVKSIETSAELPQNMTDGFQTEIYYIDSQEESDKCYEALQHRDGKIIIEVVTGTVTGKNGDGHIDYQGYIKYHGDLAVGTRIESVMIYNPNNNYIDDIMYRADTIIE</sequence>
<organism evidence="1 2">
    <name type="scientific">Dorea longicatena</name>
    <dbReference type="NCBI Taxonomy" id="88431"/>
    <lineage>
        <taxon>Bacteria</taxon>
        <taxon>Bacillati</taxon>
        <taxon>Bacillota</taxon>
        <taxon>Clostridia</taxon>
        <taxon>Lachnospirales</taxon>
        <taxon>Lachnospiraceae</taxon>
        <taxon>Dorea</taxon>
    </lineage>
</organism>
<dbReference type="PROSITE" id="PS51257">
    <property type="entry name" value="PROKAR_LIPOPROTEIN"/>
    <property type="match status" value="1"/>
</dbReference>
<evidence type="ECO:0000313" key="2">
    <source>
        <dbReference type="Proteomes" id="UP000284095"/>
    </source>
</evidence>
<accession>A0A414STF5</accession>
<dbReference type="EMBL" id="QRIC01000022">
    <property type="protein sequence ID" value="RHG24709.1"/>
    <property type="molecule type" value="Genomic_DNA"/>
</dbReference>
<keyword evidence="2" id="KW-1185">Reference proteome</keyword>
<evidence type="ECO:0000313" key="1">
    <source>
        <dbReference type="EMBL" id="RHG24709.1"/>
    </source>
</evidence>
<comment type="caution">
    <text evidence="1">The sequence shown here is derived from an EMBL/GenBank/DDBJ whole genome shotgun (WGS) entry which is preliminary data.</text>
</comment>
<protein>
    <recommendedName>
        <fullName evidence="3">Lipoprotein</fullName>
    </recommendedName>
</protein>
<dbReference type="RefSeq" id="WP_118225201.1">
    <property type="nucleotide sequence ID" value="NZ_QRIC01000022.1"/>
</dbReference>
<reference evidence="1 2" key="1">
    <citation type="submission" date="2018-08" db="EMBL/GenBank/DDBJ databases">
        <title>A genome reference for cultivated species of the human gut microbiota.</title>
        <authorList>
            <person name="Zou Y."/>
            <person name="Xue W."/>
            <person name="Luo G."/>
        </authorList>
    </citation>
    <scope>NUCLEOTIDE SEQUENCE [LARGE SCALE GENOMIC DNA]</scope>
    <source>
        <strain evidence="1 2">AM22-22</strain>
    </source>
</reference>
<evidence type="ECO:0008006" key="3">
    <source>
        <dbReference type="Google" id="ProtNLM"/>
    </source>
</evidence>
<proteinExistence type="predicted"/>
<dbReference type="Proteomes" id="UP000284095">
    <property type="component" value="Unassembled WGS sequence"/>
</dbReference>